<proteinExistence type="predicted"/>
<dbReference type="PANTHER" id="PTHR43179">
    <property type="entry name" value="RHAMNOSYLTRANSFERASE WBBL"/>
    <property type="match status" value="1"/>
</dbReference>
<keyword evidence="3" id="KW-1185">Reference proteome</keyword>
<organism evidence="2 3">
    <name type="scientific">Soonwooa buanensis</name>
    <dbReference type="NCBI Taxonomy" id="619805"/>
    <lineage>
        <taxon>Bacteria</taxon>
        <taxon>Pseudomonadati</taxon>
        <taxon>Bacteroidota</taxon>
        <taxon>Flavobacteriia</taxon>
        <taxon>Flavobacteriales</taxon>
        <taxon>Weeksellaceae</taxon>
        <taxon>Chryseobacterium group</taxon>
        <taxon>Soonwooa</taxon>
    </lineage>
</organism>
<evidence type="ECO:0000313" key="2">
    <source>
        <dbReference type="EMBL" id="SKB72600.1"/>
    </source>
</evidence>
<dbReference type="STRING" id="619805.SAMN05660477_00823"/>
<keyword evidence="2" id="KW-0808">Transferase</keyword>
<dbReference type="Gene3D" id="3.90.550.10">
    <property type="entry name" value="Spore Coat Polysaccharide Biosynthesis Protein SpsA, Chain A"/>
    <property type="match status" value="1"/>
</dbReference>
<evidence type="ECO:0000313" key="3">
    <source>
        <dbReference type="Proteomes" id="UP000191112"/>
    </source>
</evidence>
<sequence length="280" mass="32627">MVKISVVIVHYNVADLLRNCIVSINKYFTDVNFEILVVDNLSPNEDWKNLIQEFPKVNFIASQKNHGFSIANNIGVEHAKGEYVLILNPDTEIEGFYIKELLDFADSKSKFGCLGVRMHDKQGVFLPESKRSVPDMRNSFEKLFTPFSKKSDAKTYYRNDIGEFDVAECEVFTGAFLIVKKSVYQEVGGFDEAYFMYGEDIDLCYTIAQHGYQNYYYGKHSILHYKGESTMKDEVYLQRFYGAMQIFIGKYYKKQKPFQYFILNLGLKLRHFYAKSKLPR</sequence>
<dbReference type="AlphaFoldDB" id="A0A1T5DM22"/>
<dbReference type="EMBL" id="FUYZ01000002">
    <property type="protein sequence ID" value="SKB72600.1"/>
    <property type="molecule type" value="Genomic_DNA"/>
</dbReference>
<dbReference type="GO" id="GO:0016740">
    <property type="term" value="F:transferase activity"/>
    <property type="evidence" value="ECO:0007669"/>
    <property type="project" value="UniProtKB-KW"/>
</dbReference>
<dbReference type="InterPro" id="IPR001173">
    <property type="entry name" value="Glyco_trans_2-like"/>
</dbReference>
<dbReference type="CDD" id="cd04186">
    <property type="entry name" value="GT_2_like_c"/>
    <property type="match status" value="1"/>
</dbReference>
<dbReference type="Pfam" id="PF00535">
    <property type="entry name" value="Glycos_transf_2"/>
    <property type="match status" value="1"/>
</dbReference>
<dbReference type="SUPFAM" id="SSF53448">
    <property type="entry name" value="Nucleotide-diphospho-sugar transferases"/>
    <property type="match status" value="1"/>
</dbReference>
<accession>A0A1T5DM22</accession>
<dbReference type="InterPro" id="IPR029044">
    <property type="entry name" value="Nucleotide-diphossugar_trans"/>
</dbReference>
<dbReference type="Proteomes" id="UP000191112">
    <property type="component" value="Unassembled WGS sequence"/>
</dbReference>
<evidence type="ECO:0000259" key="1">
    <source>
        <dbReference type="Pfam" id="PF00535"/>
    </source>
</evidence>
<protein>
    <submittedName>
        <fullName evidence="2">Glycosyltransferase, GT2 family</fullName>
    </submittedName>
</protein>
<name>A0A1T5DM22_9FLAO</name>
<reference evidence="2 3" key="1">
    <citation type="submission" date="2017-02" db="EMBL/GenBank/DDBJ databases">
        <authorList>
            <person name="Peterson S.W."/>
        </authorList>
    </citation>
    <scope>NUCLEOTIDE SEQUENCE [LARGE SCALE GENOMIC DNA]</scope>
    <source>
        <strain evidence="2 3">DSM 22323</strain>
    </source>
</reference>
<feature type="domain" description="Glycosyltransferase 2-like" evidence="1">
    <location>
        <begin position="5"/>
        <end position="133"/>
    </location>
</feature>
<gene>
    <name evidence="2" type="ORF">SAMN05660477_00823</name>
</gene>
<dbReference type="PANTHER" id="PTHR43179:SF7">
    <property type="entry name" value="RHAMNOSYLTRANSFERASE WBBL"/>
    <property type="match status" value="1"/>
</dbReference>